<gene>
    <name evidence="2" type="ORF">DQ392_17625</name>
</gene>
<dbReference type="EMBL" id="QOIM01000036">
    <property type="protein sequence ID" value="RCG17659.1"/>
    <property type="molecule type" value="Genomic_DNA"/>
</dbReference>
<protein>
    <recommendedName>
        <fullName evidence="1">Transposase IS701-like DDE domain-containing protein</fullName>
    </recommendedName>
</protein>
<proteinExistence type="predicted"/>
<accession>A0A367EIS4</accession>
<evidence type="ECO:0000313" key="3">
    <source>
        <dbReference type="Proteomes" id="UP000253507"/>
    </source>
</evidence>
<evidence type="ECO:0000259" key="1">
    <source>
        <dbReference type="Pfam" id="PF13546"/>
    </source>
</evidence>
<name>A0A367EIS4_9ACTN</name>
<organism evidence="2 3">
    <name type="scientific">Streptomyces reniochalinae</name>
    <dbReference type="NCBI Taxonomy" id="2250578"/>
    <lineage>
        <taxon>Bacteria</taxon>
        <taxon>Bacillati</taxon>
        <taxon>Actinomycetota</taxon>
        <taxon>Actinomycetes</taxon>
        <taxon>Kitasatosporales</taxon>
        <taxon>Streptomycetaceae</taxon>
        <taxon>Streptomyces</taxon>
    </lineage>
</organism>
<evidence type="ECO:0000313" key="2">
    <source>
        <dbReference type="EMBL" id="RCG17659.1"/>
    </source>
</evidence>
<reference evidence="2 3" key="1">
    <citation type="submission" date="2018-06" db="EMBL/GenBank/DDBJ databases">
        <title>Streptomyces reniochalinae sp. nov. and Streptomyces diacarnus sp. nov. from marine sponges.</title>
        <authorList>
            <person name="Li L."/>
        </authorList>
    </citation>
    <scope>NUCLEOTIDE SEQUENCE [LARGE SCALE GENOMIC DNA]</scope>
    <source>
        <strain evidence="2 3">LHW50302</strain>
    </source>
</reference>
<dbReference type="AlphaFoldDB" id="A0A367EIS4"/>
<keyword evidence="3" id="KW-1185">Reference proteome</keyword>
<dbReference type="InterPro" id="IPR038721">
    <property type="entry name" value="IS701-like_DDE_dom"/>
</dbReference>
<dbReference type="Pfam" id="PF13546">
    <property type="entry name" value="DDE_5"/>
    <property type="match status" value="1"/>
</dbReference>
<feature type="domain" description="Transposase IS701-like DDE" evidence="1">
    <location>
        <begin position="1"/>
        <end position="73"/>
    </location>
</feature>
<sequence>MLDGLAATGLRPAVLAANAGYALNGGFRHRLNARVLAWVLQAKGEVTAHSEKAMPHQPAYRSPLPHPARLLARAYPGRGQGPGPDRDLA</sequence>
<dbReference type="Proteomes" id="UP000253507">
    <property type="component" value="Unassembled WGS sequence"/>
</dbReference>
<comment type="caution">
    <text evidence="2">The sequence shown here is derived from an EMBL/GenBank/DDBJ whole genome shotgun (WGS) entry which is preliminary data.</text>
</comment>